<evidence type="ECO:0000256" key="1">
    <source>
        <dbReference type="SAM" id="Phobius"/>
    </source>
</evidence>
<sequence>MLKNDVQSKYTDPYLLRCFSELRNECSSKRRAHMFYFLKLPKLTVLVSAFMAILLYAGCKLI</sequence>
<keyword evidence="1" id="KW-0812">Transmembrane</keyword>
<feature type="transmembrane region" description="Helical" evidence="1">
    <location>
        <begin position="36"/>
        <end position="57"/>
    </location>
</feature>
<dbReference type="AlphaFoldDB" id="A0A0E9UIG8"/>
<keyword evidence="1" id="KW-0472">Membrane</keyword>
<protein>
    <submittedName>
        <fullName evidence="2">Uncharacterized protein</fullName>
    </submittedName>
</protein>
<reference evidence="2" key="2">
    <citation type="journal article" date="2015" name="Fish Shellfish Immunol.">
        <title>Early steps in the European eel (Anguilla anguilla)-Vibrio vulnificus interaction in the gills: Role of the RtxA13 toxin.</title>
        <authorList>
            <person name="Callol A."/>
            <person name="Pajuelo D."/>
            <person name="Ebbesson L."/>
            <person name="Teles M."/>
            <person name="MacKenzie S."/>
            <person name="Amaro C."/>
        </authorList>
    </citation>
    <scope>NUCLEOTIDE SEQUENCE</scope>
</reference>
<dbReference type="EMBL" id="GBXM01043040">
    <property type="protein sequence ID" value="JAH65537.1"/>
    <property type="molecule type" value="Transcribed_RNA"/>
</dbReference>
<name>A0A0E9UIG8_ANGAN</name>
<evidence type="ECO:0000313" key="2">
    <source>
        <dbReference type="EMBL" id="JAH65537.1"/>
    </source>
</evidence>
<organism evidence="2">
    <name type="scientific">Anguilla anguilla</name>
    <name type="common">European freshwater eel</name>
    <name type="synonym">Muraena anguilla</name>
    <dbReference type="NCBI Taxonomy" id="7936"/>
    <lineage>
        <taxon>Eukaryota</taxon>
        <taxon>Metazoa</taxon>
        <taxon>Chordata</taxon>
        <taxon>Craniata</taxon>
        <taxon>Vertebrata</taxon>
        <taxon>Euteleostomi</taxon>
        <taxon>Actinopterygii</taxon>
        <taxon>Neopterygii</taxon>
        <taxon>Teleostei</taxon>
        <taxon>Anguilliformes</taxon>
        <taxon>Anguillidae</taxon>
        <taxon>Anguilla</taxon>
    </lineage>
</organism>
<accession>A0A0E9UIG8</accession>
<proteinExistence type="predicted"/>
<reference evidence="2" key="1">
    <citation type="submission" date="2014-11" db="EMBL/GenBank/DDBJ databases">
        <authorList>
            <person name="Amaro Gonzalez C."/>
        </authorList>
    </citation>
    <scope>NUCLEOTIDE SEQUENCE</scope>
</reference>
<keyword evidence="1" id="KW-1133">Transmembrane helix</keyword>